<dbReference type="AlphaFoldDB" id="A0A8J3C2P1"/>
<accession>A0A8J3C2P1</accession>
<organism evidence="1 2">
    <name type="scientific">Mangrovihabitans endophyticus</name>
    <dbReference type="NCBI Taxonomy" id="1751298"/>
    <lineage>
        <taxon>Bacteria</taxon>
        <taxon>Bacillati</taxon>
        <taxon>Actinomycetota</taxon>
        <taxon>Actinomycetes</taxon>
        <taxon>Micromonosporales</taxon>
        <taxon>Micromonosporaceae</taxon>
        <taxon>Mangrovihabitans</taxon>
    </lineage>
</organism>
<comment type="caution">
    <text evidence="1">The sequence shown here is derived from an EMBL/GenBank/DDBJ whole genome shotgun (WGS) entry which is preliminary data.</text>
</comment>
<proteinExistence type="predicted"/>
<dbReference type="EMBL" id="BMMX01000017">
    <property type="protein sequence ID" value="GGK99618.1"/>
    <property type="molecule type" value="Genomic_DNA"/>
</dbReference>
<evidence type="ECO:0000313" key="1">
    <source>
        <dbReference type="EMBL" id="GGK99618.1"/>
    </source>
</evidence>
<reference evidence="1" key="1">
    <citation type="journal article" date="2014" name="Int. J. Syst. Evol. Microbiol.">
        <title>Complete genome sequence of Corynebacterium casei LMG S-19264T (=DSM 44701T), isolated from a smear-ripened cheese.</title>
        <authorList>
            <consortium name="US DOE Joint Genome Institute (JGI-PGF)"/>
            <person name="Walter F."/>
            <person name="Albersmeier A."/>
            <person name="Kalinowski J."/>
            <person name="Ruckert C."/>
        </authorList>
    </citation>
    <scope>NUCLEOTIDE SEQUENCE</scope>
    <source>
        <strain evidence="1">CGMCC 4.7299</strain>
    </source>
</reference>
<gene>
    <name evidence="1" type="ORF">GCM10012284_37500</name>
</gene>
<keyword evidence="2" id="KW-1185">Reference proteome</keyword>
<name>A0A8J3C2P1_9ACTN</name>
<dbReference type="Proteomes" id="UP000656042">
    <property type="component" value="Unassembled WGS sequence"/>
</dbReference>
<evidence type="ECO:0000313" key="2">
    <source>
        <dbReference type="Proteomes" id="UP000656042"/>
    </source>
</evidence>
<sequence>MNEPPTYTTLPRNATAHTVELKPGVVEDRADTAAAAGVAVAIAPTVPEASAQVIAMKAGNLRMP</sequence>
<reference evidence="1" key="2">
    <citation type="submission" date="2020-09" db="EMBL/GenBank/DDBJ databases">
        <authorList>
            <person name="Sun Q."/>
            <person name="Zhou Y."/>
        </authorList>
    </citation>
    <scope>NUCLEOTIDE SEQUENCE</scope>
    <source>
        <strain evidence="1">CGMCC 4.7299</strain>
    </source>
</reference>
<protein>
    <submittedName>
        <fullName evidence="1">Uncharacterized protein</fullName>
    </submittedName>
</protein>